<sequence>MTDTSSAHNPEPPAPDPELRRRSRAALWKYGLARLVLFILLTVVIELIAILAGFPIPVLLAALLALFVALPLSMLVFKKWRVEATETLAEYSAQRKAHKAWVQAELAGR</sequence>
<dbReference type="Pfam" id="PF14012">
    <property type="entry name" value="DUF4229"/>
    <property type="match status" value="1"/>
</dbReference>
<dbReference type="Proteomes" id="UP000218690">
    <property type="component" value="Unassembled WGS sequence"/>
</dbReference>
<gene>
    <name evidence="2" type="ORF">COM45_00445</name>
</gene>
<protein>
    <submittedName>
        <fullName evidence="2">DUF4229 domain-containing protein</fullName>
    </submittedName>
</protein>
<reference evidence="2 3" key="1">
    <citation type="submission" date="2017-09" db="EMBL/GenBank/DDBJ databases">
        <title>Draft Genome Sequence of Corynebacterium accolens AH4003.</title>
        <authorList>
            <person name="Chen Y."/>
            <person name="Oosthuysen W.F."/>
            <person name="Kelley S."/>
            <person name="Horswill A."/>
        </authorList>
    </citation>
    <scope>NUCLEOTIDE SEQUENCE [LARGE SCALE GENOMIC DNA]</scope>
    <source>
        <strain evidence="2 3">AH4003</strain>
    </source>
</reference>
<keyword evidence="1" id="KW-0812">Transmembrane</keyword>
<name>A0A2A4AN63_9CORY</name>
<dbReference type="EMBL" id="NWBP01000001">
    <property type="protein sequence ID" value="PCC83929.1"/>
    <property type="molecule type" value="Genomic_DNA"/>
</dbReference>
<proteinExistence type="predicted"/>
<dbReference type="AlphaFoldDB" id="A0A2A4AN63"/>
<evidence type="ECO:0000313" key="2">
    <source>
        <dbReference type="EMBL" id="PCC83929.1"/>
    </source>
</evidence>
<dbReference type="InterPro" id="IPR025323">
    <property type="entry name" value="DUF4229"/>
</dbReference>
<keyword evidence="1" id="KW-1133">Transmembrane helix</keyword>
<organism evidence="2 3">
    <name type="scientific">Corynebacterium accolens</name>
    <dbReference type="NCBI Taxonomy" id="38284"/>
    <lineage>
        <taxon>Bacteria</taxon>
        <taxon>Bacillati</taxon>
        <taxon>Actinomycetota</taxon>
        <taxon>Actinomycetes</taxon>
        <taxon>Mycobacteriales</taxon>
        <taxon>Corynebacteriaceae</taxon>
        <taxon>Corynebacterium</taxon>
    </lineage>
</organism>
<comment type="caution">
    <text evidence="2">The sequence shown here is derived from an EMBL/GenBank/DDBJ whole genome shotgun (WGS) entry which is preliminary data.</text>
</comment>
<evidence type="ECO:0000313" key="3">
    <source>
        <dbReference type="Proteomes" id="UP000218690"/>
    </source>
</evidence>
<evidence type="ECO:0000256" key="1">
    <source>
        <dbReference type="SAM" id="Phobius"/>
    </source>
</evidence>
<feature type="transmembrane region" description="Helical" evidence="1">
    <location>
        <begin position="31"/>
        <end position="52"/>
    </location>
</feature>
<feature type="transmembrane region" description="Helical" evidence="1">
    <location>
        <begin position="58"/>
        <end position="77"/>
    </location>
</feature>
<accession>A0A2A4AN63</accession>
<keyword evidence="1" id="KW-0472">Membrane</keyword>